<feature type="region of interest" description="Disordered" evidence="7">
    <location>
        <begin position="722"/>
        <end position="786"/>
    </location>
</feature>
<dbReference type="GeneID" id="108505102"/>
<dbReference type="Gene3D" id="3.10.20.230">
    <property type="entry name" value="Doublecortin domain"/>
    <property type="match status" value="2"/>
</dbReference>
<feature type="compositionally biased region" description="Basic and acidic residues" evidence="7">
    <location>
        <begin position="1434"/>
        <end position="1444"/>
    </location>
</feature>
<dbReference type="Gene3D" id="2.40.180.10">
    <property type="entry name" value="Catalase core domain"/>
    <property type="match status" value="1"/>
</dbReference>
<feature type="region of interest" description="Disordered" evidence="7">
    <location>
        <begin position="1422"/>
        <end position="1486"/>
    </location>
</feature>
<sequence length="2308" mass="258088">MSETPSTSYSVNQPNSSDSEQSLSTRHFNVTEPVVAKRICFYKSGDPQFNGIKMVVNSRSYKTFDSLLDSLSKRVPLPFGVRNISTPRGRHSITNLEDLEDGKSYICSHQRKMKPINLEQASKKPLPWQISRPVSAHGFGHRERKIITPKKMLVFKNGDVRLRRTIVLGKKNTQTFEAFLDHMSELMQYPVAKLYTTDGKKVPNLQALILCSGAVVAAGREPFKPSNYETLGYLRPAKLLGIGNRVYPKANAKSESEKMRGEMDSSSRSQIFSVSSDKGSSNNNNSNDNNSDSSYVLDSHNGIEGNQSVTGEDLSVAQYQDDIEKSVHLNQDGSVTVEMKVRFKIKEQETIKWTTTVSRAGLSDDKNISICNSAMNAEDCLSNVNASECINPQDTPFLNSYNKEEEDSLQQSNAEVSDKESDSDLKAADCNVSDQNNSADLDTSNVSEENIRPRFYRPPTPGPRRVRQKKAVVESVTLVSEKEVQEKTIGQFSYSEEIENGEKTSEYCMVAHSSRKKSSVSNPKFSDMNGNGLLKLSSENIKEEMLFKISHKSSDLIETTNRKTLDVPDEEELVQNILEKSVVGQGAYSSLVSTSKANISGFIPASKICQTARPGSADHIHKSCDIKQIKRSLSSFITYSELHQSKEEINCKAADFIPISQDSVHSACPGHSQMKVTVPPCNKGPSEKINPTTEFFPTVTESENQISVRTESVMTTQLVDNSQSASSLTKMKKKRKSSGFLEQGTYENQKDQEISEITRSEGMHITRKTTQDSATEAMDNYSEMPQKKESEFLLKTNDGSVNSDKNICPEDELYHQHPVEQNGSSSNKKKRSNNKKLAKVKSKSGKKSSIISSEKSEDGLMTVNSNNESEHSQDTLNTEKEGTYLITKSFKQTPNTLVTLKPLSEVPKNLSFEKEKEKNNLENSPSKKEKKQKATKKNLSKSAKKLYMSESAITLEDSFQGEAGEHSLENYVQSWLKKSLSNSVLPPIKKKEGIVENSNACFFPEENINTSIDKETRFITNEVHMTGKNHLIEHNLTKKTLKPIGELRTSEESAKNSGETQSVSLIHANTTIVEAAEYSLKSEFHQDSKLHLFHETHDNDEKMAEADIQDTNLCQRKKSEVAVQVNSTIVNEKIGTDVQNNCMSSMLLNELQSTLLGVQKEHSGCIGKACSLSSLSPSGFGSSSNMLLAWLLVLNLRESLIGTITDDMQKTACSCSEIFTQLQHLKQTTVTEKADELKAVFSHFQQSTENKLLHFKRELDKEDSPHYHENIPISEIHSCIHLHEHEESVEPCVPMDSVNSGEALKLSGELESCFDIQNDLCRETEILDLTAPKTQLDGQYSNPDSNTCSLASALETPERNEEMLYSLYEKPQVKPTDASFTNEESETSVEPNSTVHSVTSTDKNCILDQDISELEGEKDMLHVTTDKSEDEDVDLKSSGDDKTSKKQLKLAADTSVEYNNEDYSVQDEKEDAETSEESSERLSTVSPLSFRYESKQITECDTSEGEQKLQVEELGNKMCSETSQLKKCFKSPATSDWSDYRPDSEESEYNCQASSDLTNESGEEAALEKQYNTGYVKRTIERLYGKTEASFKPDYHKGFPYMSKVFKTDTERFHSAVGEKIVYFSQESMSCSAEKSSHSSLPLQEYPVNTNKDGSISRRENTLPTSQSTFNREEINYANDCLRESPKQHCQPSIQASEDEGILIDKGKWLLKENHLIRRSPPERIGMYGNLDTTSNDTNSDEVPYSHFGNLNHYPALDEISSSELEDMVKPPENLCNYFNIPHNSDSDPLQDELNTKSKPSRNGKILPAENKEKVKSSVMAASTSTQPDTSFPAFSSVEFRMPDNKVHPLEKPLNAEPVQSQPTDVSNANRSALQEEDSLDRLHAICGQHCPILMVTVIPINEEQRGYAYQKASDIENQLGPNLLAKKSKHLEWSGEDLTDKINLVTLKNNSINKIANNIFNRFYADNTLDFISNFGILTSATLKDTTRKWNVSVLTSDMPSAGTSSKVYITLYGDQGSSGPIFLDGDKGKLFQRGNEDIFTVQLLNLSSGEQFSFPAHRWLAQDQSDGEIPVELPVLQQGQPILPVTVYEVHVTTGDLWNAGTEADVYISVYGERGDTGSRQLLRSQKSKKFLKGQTDIFAVEAVHLGHLYKIVIGHNGLGSGNGWFLDKVVIKDPITDLDYTFLCHRWLDQGQDDGNIARELAVTDASTLPGRQELELKREETWAAEKWKFQKGNTLQFYNRLTHGFICLNPDSRVDALGDKKNKYGFFDVNVKRRNIYMFSSHQMPRLALALVNGHVTGKGILTK</sequence>
<feature type="region of interest" description="Disordered" evidence="7">
    <location>
        <begin position="1532"/>
        <end position="1563"/>
    </location>
</feature>
<feature type="compositionally biased region" description="Basic residues" evidence="7">
    <location>
        <begin position="928"/>
        <end position="940"/>
    </location>
</feature>
<dbReference type="Pfam" id="PF03607">
    <property type="entry name" value="DCX"/>
    <property type="match status" value="2"/>
</dbReference>
<dbReference type="InterPro" id="IPR003533">
    <property type="entry name" value="Doublecortin_dom"/>
</dbReference>
<dbReference type="PROSITE" id="PS50309">
    <property type="entry name" value="DC"/>
    <property type="match status" value="2"/>
</dbReference>
<feature type="region of interest" description="Disordered" evidence="7">
    <location>
        <begin position="1"/>
        <end position="25"/>
    </location>
</feature>
<dbReference type="GO" id="GO:0005930">
    <property type="term" value="C:axoneme"/>
    <property type="evidence" value="ECO:0007669"/>
    <property type="project" value="TreeGrafter"/>
</dbReference>
<comment type="caution">
    <text evidence="6">Lacks conserved residue(s) required for the propagation of feature annotation.</text>
</comment>
<evidence type="ECO:0000313" key="11">
    <source>
        <dbReference type="RefSeq" id="XP_017686279.1"/>
    </source>
</evidence>
<feature type="compositionally biased region" description="Polar residues" evidence="7">
    <location>
        <begin position="432"/>
        <end position="447"/>
    </location>
</feature>
<feature type="compositionally biased region" description="Basic and acidic residues" evidence="7">
    <location>
        <begin position="911"/>
        <end position="920"/>
    </location>
</feature>
<evidence type="ECO:0000256" key="2">
    <source>
        <dbReference type="ARBA" id="ARBA00004496"/>
    </source>
</evidence>
<feature type="domain" description="Doublecortin" evidence="9">
    <location>
        <begin position="150"/>
        <end position="229"/>
    </location>
</feature>
<dbReference type="CDD" id="cd17145">
    <property type="entry name" value="DCX1_RP1"/>
    <property type="match status" value="1"/>
</dbReference>
<feature type="region of interest" description="Disordered" evidence="7">
    <location>
        <begin position="1643"/>
        <end position="1665"/>
    </location>
</feature>
<dbReference type="GO" id="GO:0060041">
    <property type="term" value="P:retina development in camera-type eye"/>
    <property type="evidence" value="ECO:0007669"/>
    <property type="project" value="TreeGrafter"/>
</dbReference>
<dbReference type="CDD" id="cd17147">
    <property type="entry name" value="DCX2_RP1"/>
    <property type="match status" value="1"/>
</dbReference>
<keyword evidence="5" id="KW-0966">Cell projection</keyword>
<dbReference type="SUPFAM" id="SSF49723">
    <property type="entry name" value="Lipase/lipooxygenase domain (PLAT/LH2 domain)"/>
    <property type="match status" value="2"/>
</dbReference>
<reference evidence="11" key="1">
    <citation type="submission" date="2025-08" db="UniProtKB">
        <authorList>
            <consortium name="RefSeq"/>
        </authorList>
    </citation>
    <scope>IDENTIFICATION</scope>
</reference>
<dbReference type="GO" id="GO:0042461">
    <property type="term" value="P:photoreceptor cell development"/>
    <property type="evidence" value="ECO:0007669"/>
    <property type="project" value="TreeGrafter"/>
</dbReference>
<dbReference type="PROSITE" id="PS50095">
    <property type="entry name" value="PLAT"/>
    <property type="match status" value="1"/>
</dbReference>
<feature type="compositionally biased region" description="Basic and acidic residues" evidence="7">
    <location>
        <begin position="416"/>
        <end position="427"/>
    </location>
</feature>
<dbReference type="RefSeq" id="XP_017686279.1">
    <property type="nucleotide sequence ID" value="XM_017830790.1"/>
</dbReference>
<keyword evidence="3" id="KW-0963">Cytoplasm</keyword>
<dbReference type="SUPFAM" id="SSF89837">
    <property type="entry name" value="Doublecortin (DC)"/>
    <property type="match status" value="2"/>
</dbReference>
<evidence type="ECO:0000256" key="4">
    <source>
        <dbReference type="ARBA" id="ARBA00022737"/>
    </source>
</evidence>
<feature type="domain" description="Doublecortin" evidence="9">
    <location>
        <begin position="37"/>
        <end position="119"/>
    </location>
</feature>
<dbReference type="PANTHER" id="PTHR23005:SF4">
    <property type="entry name" value="OXYGEN-REGULATED PROTEIN 1"/>
    <property type="match status" value="1"/>
</dbReference>
<evidence type="ECO:0000256" key="3">
    <source>
        <dbReference type="ARBA" id="ARBA00022490"/>
    </source>
</evidence>
<feature type="compositionally biased region" description="Low complexity" evidence="7">
    <location>
        <begin position="266"/>
        <end position="294"/>
    </location>
</feature>
<evidence type="ECO:0000313" key="10">
    <source>
        <dbReference type="Proteomes" id="UP000504624"/>
    </source>
</evidence>
<feature type="region of interest" description="Disordered" evidence="7">
    <location>
        <begin position="251"/>
        <end position="308"/>
    </location>
</feature>
<feature type="compositionally biased region" description="Basic and acidic residues" evidence="7">
    <location>
        <begin position="868"/>
        <end position="878"/>
    </location>
</feature>
<feature type="compositionally biased region" description="Basic and acidic residues" evidence="7">
    <location>
        <begin position="748"/>
        <end position="764"/>
    </location>
</feature>
<feature type="compositionally biased region" description="Basic and acidic residues" evidence="7">
    <location>
        <begin position="252"/>
        <end position="265"/>
    </location>
</feature>
<keyword evidence="10" id="KW-1185">Reference proteome</keyword>
<evidence type="ECO:0000259" key="9">
    <source>
        <dbReference type="PROSITE" id="PS50309"/>
    </source>
</evidence>
<comment type="subcellular location">
    <subcellularLocation>
        <location evidence="1">Cell projection</location>
    </subcellularLocation>
    <subcellularLocation>
        <location evidence="2">Cytoplasm</location>
    </subcellularLocation>
</comment>
<dbReference type="PANTHER" id="PTHR23005">
    <property type="entry name" value="RETINITIS PIGMENTOSA 1 PROTEIN"/>
    <property type="match status" value="1"/>
</dbReference>
<feature type="compositionally biased region" description="Polar residues" evidence="7">
    <location>
        <begin position="1643"/>
        <end position="1654"/>
    </location>
</feature>
<feature type="region of interest" description="Disordered" evidence="7">
    <location>
        <begin position="909"/>
        <end position="940"/>
    </location>
</feature>
<name>A0A6J0IJX0_9PASS</name>
<gene>
    <name evidence="11" type="primary">LOC108505102</name>
</gene>
<feature type="region of interest" description="Disordered" evidence="7">
    <location>
        <begin position="817"/>
        <end position="878"/>
    </location>
</feature>
<evidence type="ECO:0000256" key="5">
    <source>
        <dbReference type="ARBA" id="ARBA00023273"/>
    </source>
</evidence>
<dbReference type="GO" id="GO:0035082">
    <property type="term" value="P:axoneme assembly"/>
    <property type="evidence" value="ECO:0007669"/>
    <property type="project" value="TreeGrafter"/>
</dbReference>
<feature type="compositionally biased region" description="Polar residues" evidence="7">
    <location>
        <begin position="1820"/>
        <end position="1830"/>
    </location>
</feature>
<dbReference type="InterPro" id="IPR001024">
    <property type="entry name" value="PLAT/LH2_dom"/>
</dbReference>
<evidence type="ECO:0000259" key="8">
    <source>
        <dbReference type="PROSITE" id="PS50095"/>
    </source>
</evidence>
<feature type="compositionally biased region" description="Basic residues" evidence="7">
    <location>
        <begin position="827"/>
        <end position="846"/>
    </location>
</feature>
<accession>A0A6J0IJX0</accession>
<feature type="domain" description="PLAT" evidence="8">
    <location>
        <begin position="2088"/>
        <end position="2205"/>
    </location>
</feature>
<dbReference type="InterPro" id="IPR036392">
    <property type="entry name" value="PLAT/LH2_dom_sf"/>
</dbReference>
<feature type="compositionally biased region" description="Acidic residues" evidence="7">
    <location>
        <begin position="1464"/>
        <end position="1477"/>
    </location>
</feature>
<feature type="region of interest" description="Disordered" evidence="7">
    <location>
        <begin position="1371"/>
        <end position="1401"/>
    </location>
</feature>
<evidence type="ECO:0000256" key="7">
    <source>
        <dbReference type="SAM" id="MobiDB-lite"/>
    </source>
</evidence>
<protein>
    <submittedName>
        <fullName evidence="11">Oxygen-regulated protein 1-like</fullName>
    </submittedName>
</protein>
<feature type="compositionally biased region" description="Polar residues" evidence="7">
    <location>
        <begin position="1549"/>
        <end position="1560"/>
    </location>
</feature>
<dbReference type="Gene3D" id="2.60.60.20">
    <property type="entry name" value="PLAT/LH2 domain"/>
    <property type="match status" value="1"/>
</dbReference>
<dbReference type="GO" id="GO:0043005">
    <property type="term" value="C:neuron projection"/>
    <property type="evidence" value="ECO:0007669"/>
    <property type="project" value="UniProtKB-ARBA"/>
</dbReference>
<dbReference type="GO" id="GO:0035556">
    <property type="term" value="P:intracellular signal transduction"/>
    <property type="evidence" value="ECO:0007669"/>
    <property type="project" value="InterPro"/>
</dbReference>
<keyword evidence="4" id="KW-0677">Repeat</keyword>
<feature type="compositionally biased region" description="Polar residues" evidence="7">
    <location>
        <begin position="1378"/>
        <end position="1401"/>
    </location>
</feature>
<feature type="region of interest" description="Disordered" evidence="7">
    <location>
        <begin position="1779"/>
        <end position="1830"/>
    </location>
</feature>
<feature type="region of interest" description="Disordered" evidence="7">
    <location>
        <begin position="404"/>
        <end position="447"/>
    </location>
</feature>
<evidence type="ECO:0000256" key="6">
    <source>
        <dbReference type="PROSITE-ProRule" id="PRU00152"/>
    </source>
</evidence>
<organism evidence="10 11">
    <name type="scientific">Lepidothrix coronata</name>
    <name type="common">blue-crowned manakin</name>
    <dbReference type="NCBI Taxonomy" id="321398"/>
    <lineage>
        <taxon>Eukaryota</taxon>
        <taxon>Metazoa</taxon>
        <taxon>Chordata</taxon>
        <taxon>Craniata</taxon>
        <taxon>Vertebrata</taxon>
        <taxon>Euteleostomi</taxon>
        <taxon>Archelosauria</taxon>
        <taxon>Archosauria</taxon>
        <taxon>Dinosauria</taxon>
        <taxon>Saurischia</taxon>
        <taxon>Theropoda</taxon>
        <taxon>Coelurosauria</taxon>
        <taxon>Aves</taxon>
        <taxon>Neognathae</taxon>
        <taxon>Neoaves</taxon>
        <taxon>Telluraves</taxon>
        <taxon>Australaves</taxon>
        <taxon>Passeriformes</taxon>
        <taxon>Pipridae</taxon>
        <taxon>Lepidothrix</taxon>
    </lineage>
</organism>
<dbReference type="Pfam" id="PF01477">
    <property type="entry name" value="PLAT"/>
    <property type="match status" value="2"/>
</dbReference>
<dbReference type="InterPro" id="IPR036572">
    <property type="entry name" value="Doublecortin_dom_sf"/>
</dbReference>
<dbReference type="Proteomes" id="UP000504624">
    <property type="component" value="Unplaced"/>
</dbReference>
<dbReference type="SMART" id="SM00537">
    <property type="entry name" value="DCX"/>
    <property type="match status" value="2"/>
</dbReference>
<evidence type="ECO:0000256" key="1">
    <source>
        <dbReference type="ARBA" id="ARBA00004316"/>
    </source>
</evidence>
<proteinExistence type="predicted"/>
<dbReference type="SMART" id="SM00308">
    <property type="entry name" value="LH2"/>
    <property type="match status" value="1"/>
</dbReference>
<dbReference type="FunFam" id="3.10.20.230:FF:000006">
    <property type="entry name" value="Oxygen-regulated protein 1"/>
    <property type="match status" value="1"/>
</dbReference>
<dbReference type="OrthoDB" id="1738954at2759"/>
<dbReference type="CDD" id="cd01756">
    <property type="entry name" value="PLAT_repeat"/>
    <property type="match status" value="1"/>
</dbReference>